<keyword evidence="2" id="KW-1185">Reference proteome</keyword>
<organism evidence="1 2">
    <name type="scientific">Thermogemmatispora tikiterensis</name>
    <dbReference type="NCBI Taxonomy" id="1825093"/>
    <lineage>
        <taxon>Bacteria</taxon>
        <taxon>Bacillati</taxon>
        <taxon>Chloroflexota</taxon>
        <taxon>Ktedonobacteria</taxon>
        <taxon>Thermogemmatisporales</taxon>
        <taxon>Thermogemmatisporaceae</taxon>
        <taxon>Thermogemmatispora</taxon>
    </lineage>
</organism>
<sequence length="66" mass="7436">MGGVLSVFPLLLLVAVRQTHTHRAFPFLSSIESKKRGAIRADGWTRHSPAFERSHALHLEGKECQR</sequence>
<evidence type="ECO:0000313" key="2">
    <source>
        <dbReference type="Proteomes" id="UP000248706"/>
    </source>
</evidence>
<accession>A0A328VGB0</accession>
<dbReference type="Proteomes" id="UP000248706">
    <property type="component" value="Unassembled WGS sequence"/>
</dbReference>
<dbReference type="EMBL" id="MCIF01000002">
    <property type="protein sequence ID" value="RAQ96537.1"/>
    <property type="molecule type" value="Genomic_DNA"/>
</dbReference>
<comment type="caution">
    <text evidence="1">The sequence shown here is derived from an EMBL/GenBank/DDBJ whole genome shotgun (WGS) entry which is preliminary data.</text>
</comment>
<proteinExistence type="predicted"/>
<gene>
    <name evidence="1" type="ORF">A4R35_13405</name>
</gene>
<protein>
    <submittedName>
        <fullName evidence="1">Uncharacterized protein</fullName>
    </submittedName>
</protein>
<evidence type="ECO:0000313" key="1">
    <source>
        <dbReference type="EMBL" id="RAQ96537.1"/>
    </source>
</evidence>
<dbReference type="AlphaFoldDB" id="A0A328VGB0"/>
<name>A0A328VGB0_9CHLR</name>
<reference evidence="1 2" key="1">
    <citation type="submission" date="2016-08" db="EMBL/GenBank/DDBJ databases">
        <title>Analysis of Carbohydrate Active Enzymes in Thermogemmatispora T81 Reveals Carbohydrate Degradation Ability.</title>
        <authorList>
            <person name="Tomazini A."/>
            <person name="Lal S."/>
            <person name="Stott M."/>
            <person name="Henrissat B."/>
            <person name="Polikarpov I."/>
            <person name="Sparling R."/>
            <person name="Levin D.B."/>
        </authorList>
    </citation>
    <scope>NUCLEOTIDE SEQUENCE [LARGE SCALE GENOMIC DNA]</scope>
    <source>
        <strain evidence="1 2">T81</strain>
    </source>
</reference>